<evidence type="ECO:0000256" key="1">
    <source>
        <dbReference type="ARBA" id="ARBA00005397"/>
    </source>
</evidence>
<sequence>MTLGRSFPKPKKWGCCHLKIELCGEDRLRITLNQADLEQLSISFEELDYGRMETRRIIWELLDEANRRTGFDSSKGKLLIEAMPLLDGGCVLYFTILPREYDQKNRPKKLHLRRLGGPYVYEFQGADELMSVCSRLSREYPDAIPKSTVYQMDHSYRLVIYTREDTCKTCAPLLSEYGSPAGEGSAAAAFAAEHGKMLAEGDAVSQIGRHLS</sequence>
<evidence type="ECO:0008006" key="4">
    <source>
        <dbReference type="Google" id="ProtNLM"/>
    </source>
</evidence>
<keyword evidence="3" id="KW-1185">Reference proteome</keyword>
<dbReference type="KEGG" id="sman:C12CBH8_01550"/>
<dbReference type="Pfam" id="PF05389">
    <property type="entry name" value="MecA"/>
    <property type="match status" value="2"/>
</dbReference>
<name>A0A7I8CYQ2_9FIRM</name>
<dbReference type="EMBL" id="AP023321">
    <property type="protein sequence ID" value="BCI59516.1"/>
    <property type="molecule type" value="Genomic_DNA"/>
</dbReference>
<dbReference type="Proteomes" id="UP000593890">
    <property type="component" value="Chromosome"/>
</dbReference>
<organism evidence="2 3">
    <name type="scientific">Solibaculum mannosilyticum</name>
    <dbReference type="NCBI Taxonomy" id="2780922"/>
    <lineage>
        <taxon>Bacteria</taxon>
        <taxon>Bacillati</taxon>
        <taxon>Bacillota</taxon>
        <taxon>Clostridia</taxon>
        <taxon>Eubacteriales</taxon>
        <taxon>Oscillospiraceae</taxon>
        <taxon>Solibaculum</taxon>
    </lineage>
</organism>
<gene>
    <name evidence="2" type="ORF">C12CBH8_01550</name>
</gene>
<evidence type="ECO:0000313" key="3">
    <source>
        <dbReference type="Proteomes" id="UP000593890"/>
    </source>
</evidence>
<reference evidence="3" key="1">
    <citation type="submission" date="2020-07" db="EMBL/GenBank/DDBJ databases">
        <title>Complete genome sequencing of Clostridia bacterium strain 12CBH8.</title>
        <authorList>
            <person name="Sakamoto M."/>
            <person name="Murakami T."/>
            <person name="Mori H."/>
        </authorList>
    </citation>
    <scope>NUCLEOTIDE SEQUENCE [LARGE SCALE GENOMIC DNA]</scope>
    <source>
        <strain evidence="3">12CBH8</strain>
    </source>
</reference>
<comment type="similarity">
    <text evidence="1">Belongs to the MecA family.</text>
</comment>
<accession>A0A7I8CYQ2</accession>
<dbReference type="InterPro" id="IPR008681">
    <property type="entry name" value="Neg-reg_MecA"/>
</dbReference>
<dbReference type="AlphaFoldDB" id="A0A7I8CYQ2"/>
<evidence type="ECO:0000313" key="2">
    <source>
        <dbReference type="EMBL" id="BCI59516.1"/>
    </source>
</evidence>
<proteinExistence type="inferred from homology"/>
<dbReference type="RefSeq" id="WP_090264016.1">
    <property type="nucleotide sequence ID" value="NZ_AP023321.1"/>
</dbReference>
<dbReference type="Gene3D" id="3.30.70.1950">
    <property type="match status" value="1"/>
</dbReference>
<dbReference type="InterPro" id="IPR038471">
    <property type="entry name" value="MecA_C_sf"/>
</dbReference>
<protein>
    <recommendedName>
        <fullName evidence="4">Adaptor protein MecA</fullName>
    </recommendedName>
</protein>